<evidence type="ECO:0000313" key="6">
    <source>
        <dbReference type="EMBL" id="PRD50244.1"/>
    </source>
</evidence>
<feature type="transmembrane region" description="Helical" evidence="4">
    <location>
        <begin position="331"/>
        <end position="349"/>
    </location>
</feature>
<evidence type="ECO:0000256" key="2">
    <source>
        <dbReference type="ARBA" id="ARBA00022989"/>
    </source>
</evidence>
<comment type="caution">
    <text evidence="6">The sequence shown here is derived from an EMBL/GenBank/DDBJ whole genome shotgun (WGS) entry which is preliminary data.</text>
</comment>
<dbReference type="EMBL" id="PVBT01000008">
    <property type="protein sequence ID" value="PRD50244.1"/>
    <property type="molecule type" value="Genomic_DNA"/>
</dbReference>
<dbReference type="AlphaFoldDB" id="A0A2S9JBR1"/>
<evidence type="ECO:0000313" key="7">
    <source>
        <dbReference type="Proteomes" id="UP000238563"/>
    </source>
</evidence>
<feature type="transmembrane region" description="Helical" evidence="4">
    <location>
        <begin position="279"/>
        <end position="296"/>
    </location>
</feature>
<feature type="transmembrane region" description="Helical" evidence="4">
    <location>
        <begin position="308"/>
        <end position="325"/>
    </location>
</feature>
<dbReference type="PANTHER" id="PTHR42910:SF1">
    <property type="entry name" value="MAJOR FACILITATOR SUPERFAMILY (MFS) PROFILE DOMAIN-CONTAINING PROTEIN"/>
    <property type="match status" value="1"/>
</dbReference>
<sequence length="427" mass="45068">MKLEQDDNLVIGGGQAVYADEIAEKTPFSGSQAIEFSRSLALLFAVACGLAVANVYFAPPLLDAMADSFGMSHATIGMIVSISQVGYGLGLLLIVPLGDLIDRRRLIAGQSILSALALLAVCFAPTSLALLVAMAAIGLFAVVTQALVAYAASLAKPHERGQVVGIVTSGIVIGILLARTIAGGMADLAGWRSVYAVSAVLTLIIAALLFHFLPRNEVRRTKIAYPKLIGSVFRLFVEEPVLRIRAIIAMFIFADITMLLTPLVLPLSAPPFSLSHTEIGLFGLAGAAGALAASRAGRWADRGHAQRTTGIALAIMLLSWIPVAFMQVSLWFLIIGVITIDFALQAVHVSNQSLIYRVRPEAQSRLTAGYMIFYSIGSAAGSLGSTLIYAYAGWAGVTLAGAGISTMALIFWALTRRLTPAGAMDQH</sequence>
<feature type="transmembrane region" description="Helical" evidence="4">
    <location>
        <begin position="397"/>
        <end position="414"/>
    </location>
</feature>
<reference evidence="6 7" key="1">
    <citation type="submission" date="2018-02" db="EMBL/GenBank/DDBJ databases">
        <title>The draft genome of Phyllobacterium myrsinacearum DSM5892.</title>
        <authorList>
            <person name="Li L."/>
            <person name="Liu L."/>
            <person name="Zhang X."/>
            <person name="Wang T."/>
        </authorList>
    </citation>
    <scope>NUCLEOTIDE SEQUENCE [LARGE SCALE GENOMIC DNA]</scope>
    <source>
        <strain evidence="6 7">DSM 5892</strain>
    </source>
</reference>
<protein>
    <submittedName>
        <fullName evidence="6">MFS transporter</fullName>
    </submittedName>
</protein>
<keyword evidence="1 4" id="KW-0812">Transmembrane</keyword>
<dbReference type="Pfam" id="PF07690">
    <property type="entry name" value="MFS_1"/>
    <property type="match status" value="1"/>
</dbReference>
<feature type="domain" description="Major facilitator superfamily (MFS) profile" evidence="5">
    <location>
        <begin position="40"/>
        <end position="420"/>
    </location>
</feature>
<dbReference type="PANTHER" id="PTHR42910">
    <property type="entry name" value="TRANSPORTER SCO4007-RELATED"/>
    <property type="match status" value="1"/>
</dbReference>
<dbReference type="OrthoDB" id="9815356at2"/>
<evidence type="ECO:0000256" key="3">
    <source>
        <dbReference type="ARBA" id="ARBA00023136"/>
    </source>
</evidence>
<feature type="transmembrane region" description="Helical" evidence="4">
    <location>
        <begin position="163"/>
        <end position="182"/>
    </location>
</feature>
<gene>
    <name evidence="6" type="ORF">C5750_23325</name>
</gene>
<organism evidence="6 7">
    <name type="scientific">Phyllobacterium myrsinacearum</name>
    <dbReference type="NCBI Taxonomy" id="28101"/>
    <lineage>
        <taxon>Bacteria</taxon>
        <taxon>Pseudomonadati</taxon>
        <taxon>Pseudomonadota</taxon>
        <taxon>Alphaproteobacteria</taxon>
        <taxon>Hyphomicrobiales</taxon>
        <taxon>Phyllobacteriaceae</taxon>
        <taxon>Phyllobacterium</taxon>
    </lineage>
</organism>
<keyword evidence="3 4" id="KW-0472">Membrane</keyword>
<dbReference type="InterPro" id="IPR011701">
    <property type="entry name" value="MFS"/>
</dbReference>
<feature type="transmembrane region" description="Helical" evidence="4">
    <location>
        <begin position="106"/>
        <end position="126"/>
    </location>
</feature>
<dbReference type="RefSeq" id="WP_105737252.1">
    <property type="nucleotide sequence ID" value="NZ_PVBT01000008.1"/>
</dbReference>
<keyword evidence="2 4" id="KW-1133">Transmembrane helix</keyword>
<accession>A0A2S9JBR1</accession>
<dbReference type="Proteomes" id="UP000238563">
    <property type="component" value="Unassembled WGS sequence"/>
</dbReference>
<dbReference type="Gene3D" id="1.20.1250.20">
    <property type="entry name" value="MFS general substrate transporter like domains"/>
    <property type="match status" value="1"/>
</dbReference>
<dbReference type="CDD" id="cd17324">
    <property type="entry name" value="MFS_NepI_like"/>
    <property type="match status" value="1"/>
</dbReference>
<feature type="transmembrane region" description="Helical" evidence="4">
    <location>
        <begin position="132"/>
        <end position="151"/>
    </location>
</feature>
<evidence type="ECO:0000256" key="4">
    <source>
        <dbReference type="SAM" id="Phobius"/>
    </source>
</evidence>
<dbReference type="SUPFAM" id="SSF103473">
    <property type="entry name" value="MFS general substrate transporter"/>
    <property type="match status" value="1"/>
</dbReference>
<feature type="transmembrane region" description="Helical" evidence="4">
    <location>
        <begin position="244"/>
        <end position="267"/>
    </location>
</feature>
<feature type="transmembrane region" description="Helical" evidence="4">
    <location>
        <begin position="370"/>
        <end position="391"/>
    </location>
</feature>
<proteinExistence type="predicted"/>
<name>A0A2S9JBR1_9HYPH</name>
<keyword evidence="7" id="KW-1185">Reference proteome</keyword>
<feature type="transmembrane region" description="Helical" evidence="4">
    <location>
        <begin position="194"/>
        <end position="213"/>
    </location>
</feature>
<evidence type="ECO:0000256" key="1">
    <source>
        <dbReference type="ARBA" id="ARBA00022692"/>
    </source>
</evidence>
<dbReference type="PROSITE" id="PS50850">
    <property type="entry name" value="MFS"/>
    <property type="match status" value="1"/>
</dbReference>
<dbReference type="InterPro" id="IPR036259">
    <property type="entry name" value="MFS_trans_sf"/>
</dbReference>
<evidence type="ECO:0000259" key="5">
    <source>
        <dbReference type="PROSITE" id="PS50850"/>
    </source>
</evidence>
<feature type="transmembrane region" description="Helical" evidence="4">
    <location>
        <begin position="71"/>
        <end position="94"/>
    </location>
</feature>
<dbReference type="GO" id="GO:0022857">
    <property type="term" value="F:transmembrane transporter activity"/>
    <property type="evidence" value="ECO:0007669"/>
    <property type="project" value="InterPro"/>
</dbReference>
<feature type="transmembrane region" description="Helical" evidence="4">
    <location>
        <begin position="40"/>
        <end position="59"/>
    </location>
</feature>
<dbReference type="InterPro" id="IPR020846">
    <property type="entry name" value="MFS_dom"/>
</dbReference>